<accession>A0A131XP61</accession>
<dbReference type="SUPFAM" id="SSF53474">
    <property type="entry name" value="alpha/beta-Hydrolases"/>
    <property type="match status" value="1"/>
</dbReference>
<dbReference type="PANTHER" id="PTHR43329">
    <property type="entry name" value="EPOXIDE HYDROLASE"/>
    <property type="match status" value="1"/>
</dbReference>
<dbReference type="PRINTS" id="PR00412">
    <property type="entry name" value="EPOXHYDRLASE"/>
</dbReference>
<dbReference type="Gene3D" id="3.40.50.1820">
    <property type="entry name" value="alpha/beta hydrolase"/>
    <property type="match status" value="1"/>
</dbReference>
<dbReference type="InterPro" id="IPR000639">
    <property type="entry name" value="Epox_hydrolase-like"/>
</dbReference>
<keyword evidence="1 4" id="KW-0378">Hydrolase</keyword>
<evidence type="ECO:0000256" key="1">
    <source>
        <dbReference type="ARBA" id="ARBA00022801"/>
    </source>
</evidence>
<evidence type="ECO:0000256" key="2">
    <source>
        <dbReference type="ARBA" id="ARBA00038334"/>
    </source>
</evidence>
<dbReference type="EMBL" id="GEFH01000556">
    <property type="protein sequence ID" value="JAP68025.1"/>
    <property type="molecule type" value="mRNA"/>
</dbReference>
<proteinExistence type="evidence at transcript level"/>
<comment type="similarity">
    <text evidence="2">Belongs to the AB hydrolase superfamily. Epoxide hydrolase family.</text>
</comment>
<protein>
    <submittedName>
        <fullName evidence="4">Putative soluble epoxide hydrolase</fullName>
    </submittedName>
</protein>
<dbReference type="AlphaFoldDB" id="A0A131XP61"/>
<sequence>MVAPAIGKLIVLAIGSSMWLWMQTYVKLQVYWHGEKILQPLRRTQPSEFTNSSYGEHKFQEVNNITMHYMEIGCEEGNNRTMLLMLHGFLDFWYIWNRLIANLSDQYCIVAPDMRGYGNTTRPNDSAAYLMRNLVEDVRGLLSILNPNHTRNVVLIGHDWGAMISFCFATLYETMINKMVIINGMHPMAFAKQLFRSIRQMRMSWYMLPFRHPVVPEKYLILDDLKFFNKVHRGFTTEEEYAHKYMFSQTGALTGAVNYYRAFNNDSDQLKKFPYRKINVSTLMLWGEEDEFITSRVAEYNREWLRGSIVFYYPNAGHWLLRECADTISGRIRLYASKNYELIARSDGAVMRWSSDDPCSEVITRSSRKSWMSRLFSSLPRAARLPKIMGE</sequence>
<dbReference type="PRINTS" id="PR00111">
    <property type="entry name" value="ABHYDROLASE"/>
</dbReference>
<feature type="domain" description="AB hydrolase-1" evidence="3">
    <location>
        <begin position="83"/>
        <end position="321"/>
    </location>
</feature>
<dbReference type="GO" id="GO:0004301">
    <property type="term" value="F:epoxide hydrolase activity"/>
    <property type="evidence" value="ECO:0007669"/>
    <property type="project" value="UniProtKB-ARBA"/>
</dbReference>
<evidence type="ECO:0000313" key="4">
    <source>
        <dbReference type="EMBL" id="JAP68025.1"/>
    </source>
</evidence>
<reference evidence="4" key="1">
    <citation type="journal article" date="2017" name="Ticks Tick Borne Dis.">
        <title>An insight into the sialome of Hyalomma excavatum.</title>
        <authorList>
            <person name="Ribeiro J.M."/>
            <person name="Slovak M."/>
            <person name="Francischetti I.M."/>
        </authorList>
    </citation>
    <scope>NUCLEOTIDE SEQUENCE</scope>
    <source>
        <strain evidence="4">Samish</strain>
        <tissue evidence="4">Salivary glands</tissue>
    </source>
</reference>
<evidence type="ECO:0000259" key="3">
    <source>
        <dbReference type="Pfam" id="PF00561"/>
    </source>
</evidence>
<name>A0A131XP61_9ACAR</name>
<dbReference type="InterPro" id="IPR000073">
    <property type="entry name" value="AB_hydrolase_1"/>
</dbReference>
<dbReference type="InterPro" id="IPR029058">
    <property type="entry name" value="AB_hydrolase_fold"/>
</dbReference>
<dbReference type="Pfam" id="PF00561">
    <property type="entry name" value="Abhydrolase_1"/>
    <property type="match status" value="1"/>
</dbReference>
<organism evidence="4">
    <name type="scientific">Hyalomma excavatum</name>
    <dbReference type="NCBI Taxonomy" id="257692"/>
    <lineage>
        <taxon>Eukaryota</taxon>
        <taxon>Metazoa</taxon>
        <taxon>Ecdysozoa</taxon>
        <taxon>Arthropoda</taxon>
        <taxon>Chelicerata</taxon>
        <taxon>Arachnida</taxon>
        <taxon>Acari</taxon>
        <taxon>Parasitiformes</taxon>
        <taxon>Ixodida</taxon>
        <taxon>Ixodoidea</taxon>
        <taxon>Ixodidae</taxon>
        <taxon>Hyalomminae</taxon>
        <taxon>Hyalomma</taxon>
    </lineage>
</organism>